<evidence type="ECO:0000313" key="4">
    <source>
        <dbReference type="Proteomes" id="UP000031397"/>
    </source>
</evidence>
<evidence type="ECO:0000256" key="1">
    <source>
        <dbReference type="SAM" id="MobiDB-lite"/>
    </source>
</evidence>
<name>A0A0C1LXQ8_9LACO</name>
<dbReference type="KEGG" id="lfv:LF543_04755"/>
<feature type="region of interest" description="Disordered" evidence="1">
    <location>
        <begin position="1"/>
        <end position="27"/>
    </location>
</feature>
<feature type="compositionally biased region" description="Basic and acidic residues" evidence="1">
    <location>
        <begin position="122"/>
        <end position="144"/>
    </location>
</feature>
<sequence length="153" mass="17551">MADDKGSVQNRLDQAMSGNSPQINPDEQRKYLGTFRERVDFAITVADDKNQNAIDQLSDKMKQHPNYQLFINGNIPEEQQQPYMKLASQNNAKFTLKNNSAYGTKPDEYAVVLVAPEAIHQDQIDFDPDKTSSKKQDDQPKKSESWFSRLFHK</sequence>
<dbReference type="PIRSF" id="PIRSF034303">
    <property type="entry name" value="DUF1694"/>
    <property type="match status" value="1"/>
</dbReference>
<feature type="compositionally biased region" description="Polar residues" evidence="1">
    <location>
        <begin position="7"/>
        <end position="25"/>
    </location>
</feature>
<dbReference type="OrthoDB" id="95278at2"/>
<protein>
    <submittedName>
        <fullName evidence="3">DUF1694 domain-containing protein</fullName>
    </submittedName>
</protein>
<proteinExistence type="predicted"/>
<dbReference type="Proteomes" id="UP000327194">
    <property type="component" value="Chromosome"/>
</dbReference>
<dbReference type="EMBL" id="JOJZ01000019">
    <property type="protein sequence ID" value="KID41580.1"/>
    <property type="molecule type" value="Genomic_DNA"/>
</dbReference>
<dbReference type="GeneID" id="74913487"/>
<reference evidence="3 5" key="2">
    <citation type="submission" date="2019-10" db="EMBL/GenBank/DDBJ databases">
        <title>Genome sequencing of Lactobacillus fructivorans.</title>
        <authorList>
            <person name="Kim K."/>
        </authorList>
    </citation>
    <scope>NUCLEOTIDE SEQUENCE [LARGE SCALE GENOMIC DNA]</scope>
    <source>
        <strain evidence="3 5">LF543</strain>
    </source>
</reference>
<dbReference type="AlphaFoldDB" id="A0A0C1LXQ8"/>
<accession>A0A0C1LXQ8</accession>
<evidence type="ECO:0000313" key="5">
    <source>
        <dbReference type="Proteomes" id="UP000327194"/>
    </source>
</evidence>
<dbReference type="SUPFAM" id="SSF160515">
    <property type="entry name" value="YueI-like"/>
    <property type="match status" value="1"/>
</dbReference>
<evidence type="ECO:0000313" key="3">
    <source>
        <dbReference type="EMBL" id="QFX92894.1"/>
    </source>
</evidence>
<dbReference type="Gene3D" id="3.30.1330.30">
    <property type="match status" value="1"/>
</dbReference>
<dbReference type="Pfam" id="PF07997">
    <property type="entry name" value="DUF1694"/>
    <property type="match status" value="1"/>
</dbReference>
<dbReference type="Proteomes" id="UP000031397">
    <property type="component" value="Unassembled WGS sequence"/>
</dbReference>
<dbReference type="RefSeq" id="WP_010021970.1">
    <property type="nucleotide sequence ID" value="NZ_AZDS01000003.1"/>
</dbReference>
<dbReference type="InterPro" id="IPR029064">
    <property type="entry name" value="Ribosomal_eL30-like_sf"/>
</dbReference>
<dbReference type="PATRIC" id="fig|1614.10.peg.823"/>
<gene>
    <name evidence="3" type="ORF">LF543_04755</name>
    <name evidence="2" type="ORF">LfDm3_0822</name>
</gene>
<organism evidence="2 4">
    <name type="scientific">Fructilactobacillus fructivorans</name>
    <dbReference type="NCBI Taxonomy" id="1614"/>
    <lineage>
        <taxon>Bacteria</taxon>
        <taxon>Bacillati</taxon>
        <taxon>Bacillota</taxon>
        <taxon>Bacilli</taxon>
        <taxon>Lactobacillales</taxon>
        <taxon>Lactobacillaceae</taxon>
        <taxon>Fructilactobacillus</taxon>
    </lineage>
</organism>
<feature type="region of interest" description="Disordered" evidence="1">
    <location>
        <begin position="122"/>
        <end position="153"/>
    </location>
</feature>
<dbReference type="InterPro" id="IPR012543">
    <property type="entry name" value="DUF1694"/>
</dbReference>
<reference evidence="2 4" key="1">
    <citation type="submission" date="2014-06" db="EMBL/GenBank/DDBJ databases">
        <title>Functional and comparative genomic analyses of the Drosophila gut microbiota identify candidate symbiosis factors.</title>
        <authorList>
            <person name="Newell P.D."/>
            <person name="Chaston J.M."/>
            <person name="Douglas A.E."/>
        </authorList>
    </citation>
    <scope>NUCLEOTIDE SEQUENCE [LARGE SCALE GENOMIC DNA]</scope>
    <source>
        <strain evidence="2 4">DmCS_002</strain>
    </source>
</reference>
<dbReference type="EMBL" id="CP045562">
    <property type="protein sequence ID" value="QFX92894.1"/>
    <property type="molecule type" value="Genomic_DNA"/>
</dbReference>
<keyword evidence="4" id="KW-1185">Reference proteome</keyword>
<evidence type="ECO:0000313" key="2">
    <source>
        <dbReference type="EMBL" id="KID41580.1"/>
    </source>
</evidence>